<dbReference type="Gene3D" id="3.30.160.20">
    <property type="match status" value="1"/>
</dbReference>
<keyword evidence="5" id="KW-0255">Endonuclease</keyword>
<dbReference type="Pfam" id="PF00636">
    <property type="entry name" value="Ribonuclease_3"/>
    <property type="match status" value="1"/>
</dbReference>
<dbReference type="InterPro" id="IPR000999">
    <property type="entry name" value="RNase_III_dom"/>
</dbReference>
<name>A0AA88QQ62_9ASTE</name>
<evidence type="ECO:0000313" key="13">
    <source>
        <dbReference type="Proteomes" id="UP001187471"/>
    </source>
</evidence>
<organism evidence="12 13">
    <name type="scientific">Escallonia rubra</name>
    <dbReference type="NCBI Taxonomy" id="112253"/>
    <lineage>
        <taxon>Eukaryota</taxon>
        <taxon>Viridiplantae</taxon>
        <taxon>Streptophyta</taxon>
        <taxon>Embryophyta</taxon>
        <taxon>Tracheophyta</taxon>
        <taxon>Spermatophyta</taxon>
        <taxon>Magnoliopsida</taxon>
        <taxon>eudicotyledons</taxon>
        <taxon>Gunneridae</taxon>
        <taxon>Pentapetalae</taxon>
        <taxon>asterids</taxon>
        <taxon>campanulids</taxon>
        <taxon>Escalloniales</taxon>
        <taxon>Escalloniaceae</taxon>
        <taxon>Escallonia</taxon>
    </lineage>
</organism>
<dbReference type="InterPro" id="IPR014720">
    <property type="entry name" value="dsRBD_dom"/>
</dbReference>
<dbReference type="SUPFAM" id="SSF54768">
    <property type="entry name" value="dsRNA-binding domain-like"/>
    <property type="match status" value="1"/>
</dbReference>
<keyword evidence="13" id="KW-1185">Reference proteome</keyword>
<dbReference type="Pfam" id="PF00035">
    <property type="entry name" value="dsrm"/>
    <property type="match status" value="1"/>
</dbReference>
<dbReference type="Gene3D" id="1.10.1520.10">
    <property type="entry name" value="Ribonuclease III domain"/>
    <property type="match status" value="1"/>
</dbReference>
<keyword evidence="7" id="KW-0460">Magnesium</keyword>
<dbReference type="FunFam" id="1.10.1520.10:FF:000004">
    <property type="entry name" value="Endoribonuclease dicer-like 1"/>
    <property type="match status" value="1"/>
</dbReference>
<proteinExistence type="predicted"/>
<evidence type="ECO:0000259" key="11">
    <source>
        <dbReference type="PROSITE" id="PS50142"/>
    </source>
</evidence>
<dbReference type="GO" id="GO:0046872">
    <property type="term" value="F:metal ion binding"/>
    <property type="evidence" value="ECO:0007669"/>
    <property type="project" value="UniProtKB-KW"/>
</dbReference>
<dbReference type="CDD" id="cd00593">
    <property type="entry name" value="RIBOc"/>
    <property type="match status" value="1"/>
</dbReference>
<evidence type="ECO:0000256" key="4">
    <source>
        <dbReference type="ARBA" id="ARBA00022723"/>
    </source>
</evidence>
<dbReference type="PANTHER" id="PTHR14950:SF49">
    <property type="entry name" value="RIBONUCLEASE 3-LIKE PROTEIN 2-RELATED"/>
    <property type="match status" value="1"/>
</dbReference>
<keyword evidence="8 9" id="KW-0694">RNA-binding</keyword>
<comment type="caution">
    <text evidence="12">The sequence shown here is derived from an EMBL/GenBank/DDBJ whole genome shotgun (WGS) entry which is preliminary data.</text>
</comment>
<gene>
    <name evidence="12" type="ORF">RJ640_004735</name>
</gene>
<comment type="cofactor">
    <cofactor evidence="2">
        <name>Mg(2+)</name>
        <dbReference type="ChEBI" id="CHEBI:18420"/>
    </cofactor>
</comment>
<evidence type="ECO:0000259" key="10">
    <source>
        <dbReference type="PROSITE" id="PS50137"/>
    </source>
</evidence>
<dbReference type="GO" id="GO:0003723">
    <property type="term" value="F:RNA binding"/>
    <property type="evidence" value="ECO:0007669"/>
    <property type="project" value="UniProtKB-UniRule"/>
</dbReference>
<dbReference type="Proteomes" id="UP001187471">
    <property type="component" value="Unassembled WGS sequence"/>
</dbReference>
<evidence type="ECO:0000256" key="7">
    <source>
        <dbReference type="ARBA" id="ARBA00022842"/>
    </source>
</evidence>
<comment type="cofactor">
    <cofactor evidence="1">
        <name>Mn(2+)</name>
        <dbReference type="ChEBI" id="CHEBI:29035"/>
    </cofactor>
</comment>
<dbReference type="GO" id="GO:0005634">
    <property type="term" value="C:nucleus"/>
    <property type="evidence" value="ECO:0007669"/>
    <property type="project" value="TreeGrafter"/>
</dbReference>
<dbReference type="AlphaFoldDB" id="A0AA88QQ62"/>
<dbReference type="SUPFAM" id="SSF69065">
    <property type="entry name" value="RNase III domain-like"/>
    <property type="match status" value="1"/>
</dbReference>
<sequence length="299" mass="33506">MRSPAGQHVASDDMASRVRAVEDLLNYRFKDKKLLEAALTHPSYADAESYQRLEFFGDAALGLAISKEIFFDYPDVDQGKLTLLRSVNISTEKLARVAVRHDLYQFVRRKAVPLDETVEAFVIAVEKEDEPELYGGSVPAPKVLADIVESVAAAVYVDCKFDLEALWAVFSKLLEPIVTLDALLRQPQPVTMLNDLCQKNGMGRRVRFEYEKEGDEYVAFVIRDGISICSASSEKKKNAELHAAKKSLEKLFGPTACREYITEKISELNETGEIEGAKQKLNDRYEFLTPSSRVQALSS</sequence>
<dbReference type="EMBL" id="JAVXUO010002625">
    <property type="protein sequence ID" value="KAK2970943.1"/>
    <property type="molecule type" value="Genomic_DNA"/>
</dbReference>
<accession>A0AA88QQ62</accession>
<evidence type="ECO:0000256" key="8">
    <source>
        <dbReference type="ARBA" id="ARBA00022884"/>
    </source>
</evidence>
<keyword evidence="3" id="KW-0540">Nuclease</keyword>
<keyword evidence="6" id="KW-0378">Hydrolase</keyword>
<dbReference type="GO" id="GO:0005737">
    <property type="term" value="C:cytoplasm"/>
    <property type="evidence" value="ECO:0007669"/>
    <property type="project" value="TreeGrafter"/>
</dbReference>
<evidence type="ECO:0000256" key="1">
    <source>
        <dbReference type="ARBA" id="ARBA00001936"/>
    </source>
</evidence>
<evidence type="ECO:0000256" key="6">
    <source>
        <dbReference type="ARBA" id="ARBA00022801"/>
    </source>
</evidence>
<dbReference type="GO" id="GO:0030422">
    <property type="term" value="P:siRNA processing"/>
    <property type="evidence" value="ECO:0007669"/>
    <property type="project" value="TreeGrafter"/>
</dbReference>
<dbReference type="PROSITE" id="PS50137">
    <property type="entry name" value="DS_RBD"/>
    <property type="match status" value="1"/>
</dbReference>
<reference evidence="12" key="1">
    <citation type="submission" date="2022-12" db="EMBL/GenBank/DDBJ databases">
        <title>Draft genome assemblies for two species of Escallonia (Escalloniales).</title>
        <authorList>
            <person name="Chanderbali A."/>
            <person name="Dervinis C."/>
            <person name="Anghel I."/>
            <person name="Soltis D."/>
            <person name="Soltis P."/>
            <person name="Zapata F."/>
        </authorList>
    </citation>
    <scope>NUCLEOTIDE SEQUENCE</scope>
    <source>
        <strain evidence="12">UCBG92.1500</strain>
        <tissue evidence="12">Leaf</tissue>
    </source>
</reference>
<feature type="domain" description="DRBM" evidence="10">
    <location>
        <begin position="188"/>
        <end position="253"/>
    </location>
</feature>
<dbReference type="SMART" id="SM00358">
    <property type="entry name" value="DSRM"/>
    <property type="match status" value="1"/>
</dbReference>
<feature type="domain" description="RNase III" evidence="11">
    <location>
        <begin position="18"/>
        <end position="160"/>
    </location>
</feature>
<protein>
    <submittedName>
        <fullName evidence="12">Uncharacterized protein</fullName>
    </submittedName>
</protein>
<dbReference type="PANTHER" id="PTHR14950">
    <property type="entry name" value="DICER-RELATED"/>
    <property type="match status" value="1"/>
</dbReference>
<keyword evidence="4" id="KW-0479">Metal-binding</keyword>
<dbReference type="PROSITE" id="PS50142">
    <property type="entry name" value="RNASE_3_2"/>
    <property type="match status" value="1"/>
</dbReference>
<evidence type="ECO:0000256" key="2">
    <source>
        <dbReference type="ARBA" id="ARBA00001946"/>
    </source>
</evidence>
<evidence type="ECO:0000256" key="5">
    <source>
        <dbReference type="ARBA" id="ARBA00022759"/>
    </source>
</evidence>
<dbReference type="SMART" id="SM00535">
    <property type="entry name" value="RIBOc"/>
    <property type="match status" value="1"/>
</dbReference>
<evidence type="ECO:0000256" key="9">
    <source>
        <dbReference type="PROSITE-ProRule" id="PRU00266"/>
    </source>
</evidence>
<evidence type="ECO:0000313" key="12">
    <source>
        <dbReference type="EMBL" id="KAK2970943.1"/>
    </source>
</evidence>
<evidence type="ECO:0000256" key="3">
    <source>
        <dbReference type="ARBA" id="ARBA00022722"/>
    </source>
</evidence>
<dbReference type="InterPro" id="IPR036389">
    <property type="entry name" value="RNase_III_sf"/>
</dbReference>
<dbReference type="GO" id="GO:0004525">
    <property type="term" value="F:ribonuclease III activity"/>
    <property type="evidence" value="ECO:0007669"/>
    <property type="project" value="InterPro"/>
</dbReference>